<dbReference type="CDD" id="cd03257">
    <property type="entry name" value="ABC_NikE_OppD_transporters"/>
    <property type="match status" value="1"/>
</dbReference>
<feature type="compositionally biased region" description="Low complexity" evidence="5">
    <location>
        <begin position="1"/>
        <end position="13"/>
    </location>
</feature>
<dbReference type="Proteomes" id="UP001174909">
    <property type="component" value="Unassembled WGS sequence"/>
</dbReference>
<keyword evidence="3" id="KW-0547">Nucleotide-binding</keyword>
<accession>A0AA35U137</accession>
<dbReference type="InterPro" id="IPR003439">
    <property type="entry name" value="ABC_transporter-like_ATP-bd"/>
</dbReference>
<dbReference type="InterPro" id="IPR017871">
    <property type="entry name" value="ABC_transporter-like_CS"/>
</dbReference>
<dbReference type="Gene3D" id="3.40.50.300">
    <property type="entry name" value="P-loop containing nucleotide triphosphate hydrolases"/>
    <property type="match status" value="1"/>
</dbReference>
<protein>
    <submittedName>
        <fullName evidence="7">Oligopeptide transport ATP-binding protein AppF</fullName>
    </submittedName>
</protein>
<dbReference type="PROSITE" id="PS50893">
    <property type="entry name" value="ABC_TRANSPORTER_2"/>
    <property type="match status" value="1"/>
</dbReference>
<evidence type="ECO:0000256" key="1">
    <source>
        <dbReference type="ARBA" id="ARBA00005417"/>
    </source>
</evidence>
<proteinExistence type="inferred from homology"/>
<dbReference type="GO" id="GO:0055085">
    <property type="term" value="P:transmembrane transport"/>
    <property type="evidence" value="ECO:0007669"/>
    <property type="project" value="UniProtKB-ARBA"/>
</dbReference>
<evidence type="ECO:0000256" key="5">
    <source>
        <dbReference type="SAM" id="MobiDB-lite"/>
    </source>
</evidence>
<feature type="domain" description="ABC transporter" evidence="6">
    <location>
        <begin position="40"/>
        <end position="281"/>
    </location>
</feature>
<dbReference type="SMART" id="SM00382">
    <property type="entry name" value="AAA"/>
    <property type="match status" value="1"/>
</dbReference>
<organism evidence="7 8">
    <name type="scientific">Geodia barretti</name>
    <name type="common">Barrett's horny sponge</name>
    <dbReference type="NCBI Taxonomy" id="519541"/>
    <lineage>
        <taxon>Eukaryota</taxon>
        <taxon>Metazoa</taxon>
        <taxon>Porifera</taxon>
        <taxon>Demospongiae</taxon>
        <taxon>Heteroscleromorpha</taxon>
        <taxon>Tetractinellida</taxon>
        <taxon>Astrophorina</taxon>
        <taxon>Geodiidae</taxon>
        <taxon>Geodia</taxon>
    </lineage>
</organism>
<dbReference type="PANTHER" id="PTHR43776:SF7">
    <property type="entry name" value="D,D-DIPEPTIDE TRANSPORT ATP-BINDING PROTEIN DDPF-RELATED"/>
    <property type="match status" value="1"/>
</dbReference>
<evidence type="ECO:0000259" key="6">
    <source>
        <dbReference type="PROSITE" id="PS50893"/>
    </source>
</evidence>
<comment type="similarity">
    <text evidence="1">Belongs to the ABC transporter superfamily.</text>
</comment>
<dbReference type="InterPro" id="IPR050319">
    <property type="entry name" value="ABC_transp_ATP-bind"/>
</dbReference>
<dbReference type="PROSITE" id="PS00211">
    <property type="entry name" value="ABC_TRANSPORTER_1"/>
    <property type="match status" value="1"/>
</dbReference>
<feature type="region of interest" description="Disordered" evidence="5">
    <location>
        <begin position="1"/>
        <end position="24"/>
    </location>
</feature>
<keyword evidence="4 7" id="KW-0067">ATP-binding</keyword>
<dbReference type="GO" id="GO:0005524">
    <property type="term" value="F:ATP binding"/>
    <property type="evidence" value="ECO:0007669"/>
    <property type="project" value="UniProtKB-KW"/>
</dbReference>
<gene>
    <name evidence="7" type="ORF">GBAR_LOCUS31657</name>
</gene>
<dbReference type="EMBL" id="CASHTH010004497">
    <property type="protein sequence ID" value="CAI8058215.1"/>
    <property type="molecule type" value="Genomic_DNA"/>
</dbReference>
<comment type="caution">
    <text evidence="7">The sequence shown here is derived from an EMBL/GenBank/DDBJ whole genome shotgun (WGS) entry which is preliminary data.</text>
</comment>
<evidence type="ECO:0000256" key="2">
    <source>
        <dbReference type="ARBA" id="ARBA00022448"/>
    </source>
</evidence>
<keyword evidence="2" id="KW-0813">Transport</keyword>
<dbReference type="InterPro" id="IPR027417">
    <property type="entry name" value="P-loop_NTPase"/>
</dbReference>
<reference evidence="7" key="1">
    <citation type="submission" date="2023-03" db="EMBL/GenBank/DDBJ databases">
        <authorList>
            <person name="Steffen K."/>
            <person name="Cardenas P."/>
        </authorList>
    </citation>
    <scope>NUCLEOTIDE SEQUENCE</scope>
</reference>
<keyword evidence="8" id="KW-1185">Reference proteome</keyword>
<evidence type="ECO:0000256" key="4">
    <source>
        <dbReference type="ARBA" id="ARBA00022840"/>
    </source>
</evidence>
<evidence type="ECO:0000313" key="7">
    <source>
        <dbReference type="EMBL" id="CAI8058215.1"/>
    </source>
</evidence>
<name>A0AA35U137_GEOBA</name>
<dbReference type="Pfam" id="PF00005">
    <property type="entry name" value="ABC_tran"/>
    <property type="match status" value="1"/>
</dbReference>
<dbReference type="SUPFAM" id="SSF52540">
    <property type="entry name" value="P-loop containing nucleoside triphosphate hydrolases"/>
    <property type="match status" value="1"/>
</dbReference>
<dbReference type="GO" id="GO:0016887">
    <property type="term" value="F:ATP hydrolysis activity"/>
    <property type="evidence" value="ECO:0007669"/>
    <property type="project" value="InterPro"/>
</dbReference>
<dbReference type="AlphaFoldDB" id="A0AA35U137"/>
<dbReference type="PANTHER" id="PTHR43776">
    <property type="entry name" value="TRANSPORT ATP-BINDING PROTEIN"/>
    <property type="match status" value="1"/>
</dbReference>
<evidence type="ECO:0000313" key="8">
    <source>
        <dbReference type="Proteomes" id="UP001174909"/>
    </source>
</evidence>
<evidence type="ECO:0000256" key="3">
    <source>
        <dbReference type="ARBA" id="ARBA00022741"/>
    </source>
</evidence>
<sequence>MTTNGTSSNAATNRYGVPSAPGVDSSSDAIISVRHLRKWFPVGNSFFSRNKSILKAVDDVSFDIERGKTMGLVGESGCGKTTTLKVMLGLEEPTEGQIFFEGEDVATLSRAGRSELRSSVQAVFQDPWASLNPRMRVGSIIGEPLEVNTTMTRGQISTRVQELLQEVGLPAYQASLFPHEFSGGQRQRIGVARALSLNPKVIALDEPVSALDVSIRAQIMNLLVDLQNEHGLAYVMVAHNLATVRYMCDRMAVMYLGVVQEMGRHRKHLQQPRPPREEIVLPGEVVSPVDPPEGDVFMTRTPLEVDPNHEYAKTRPPLIEVEPDHWVTITPWSTIGNAAEQGVDLTTLLE</sequence>
<dbReference type="InterPro" id="IPR003593">
    <property type="entry name" value="AAA+_ATPase"/>
</dbReference>